<dbReference type="KEGG" id="stq:Spith_0837"/>
<feature type="region of interest" description="Disordered" evidence="1">
    <location>
        <begin position="121"/>
        <end position="147"/>
    </location>
</feature>
<proteinExistence type="predicted"/>
<protein>
    <submittedName>
        <fullName evidence="2">Uncharacterized protein</fullName>
    </submittedName>
</protein>
<evidence type="ECO:0000313" key="2">
    <source>
        <dbReference type="EMBL" id="AEJ61112.1"/>
    </source>
</evidence>
<dbReference type="AlphaFoldDB" id="G0GBN4"/>
<dbReference type="RefSeq" id="WP_014624488.1">
    <property type="nucleotide sequence ID" value="NC_017583.1"/>
</dbReference>
<feature type="compositionally biased region" description="Basic and acidic residues" evidence="1">
    <location>
        <begin position="126"/>
        <end position="138"/>
    </location>
</feature>
<dbReference type="Proteomes" id="UP000007254">
    <property type="component" value="Chromosome"/>
</dbReference>
<dbReference type="EMBL" id="CP002903">
    <property type="protein sequence ID" value="AEJ61112.1"/>
    <property type="molecule type" value="Genomic_DNA"/>
</dbReference>
<evidence type="ECO:0000256" key="1">
    <source>
        <dbReference type="SAM" id="MobiDB-lite"/>
    </source>
</evidence>
<sequence>MARITTYAEHLFALETLMQALRDILRLPLEPEVFLDHLIEEVFFFDRSLNLLQRQIERHTELADYKSLLHSAGRARIHFARLIEDILKKGSALNLKGTSAEKRLRVLQEAQEREVERLKSLISSQEGERDVVSPEEISKLLSPGEED</sequence>
<evidence type="ECO:0000313" key="3">
    <source>
        <dbReference type="Proteomes" id="UP000007254"/>
    </source>
</evidence>
<dbReference type="OrthoDB" id="371174at2"/>
<reference evidence="2 3" key="1">
    <citation type="submission" date="2011-06" db="EMBL/GenBank/DDBJ databases">
        <title>The complete genome of Spirochaeta thermophila DSM 6578.</title>
        <authorList>
            <consortium name="US DOE Joint Genome Institute (JGI-PGF)"/>
            <person name="Lucas S."/>
            <person name="Lapidus A."/>
            <person name="Bruce D."/>
            <person name="Goodwin L."/>
            <person name="Pitluck S."/>
            <person name="Peters L."/>
            <person name="Kyrpides N."/>
            <person name="Mavromatis K."/>
            <person name="Ivanova N."/>
            <person name="Mikailova N."/>
            <person name="Pagani I."/>
            <person name="Chertkov O."/>
            <person name="Detter J.C."/>
            <person name="Tapia R."/>
            <person name="Han C."/>
            <person name="Land M."/>
            <person name="Hauser L."/>
            <person name="Markowitz V."/>
            <person name="Cheng J.-F."/>
            <person name="Hugenholtz P."/>
            <person name="Woyke T."/>
            <person name="Wu D."/>
            <person name="Spring S."/>
            <person name="Merkhoffer B."/>
            <person name="Schneider S."/>
            <person name="Klenk H.-P."/>
            <person name="Eisen J.A."/>
        </authorList>
    </citation>
    <scope>NUCLEOTIDE SEQUENCE [LARGE SCALE GENOMIC DNA]</scope>
    <source>
        <strain evidence="3">ATCC 700085 / DSM 6578 / Z-1203</strain>
    </source>
</reference>
<organism evidence="2 3">
    <name type="scientific">Winmispira thermophila (strain ATCC 700085 / DSM 6578 / Z-1203)</name>
    <name type="common">Spirochaeta thermophila</name>
    <dbReference type="NCBI Taxonomy" id="869211"/>
    <lineage>
        <taxon>Bacteria</taxon>
        <taxon>Pseudomonadati</taxon>
        <taxon>Spirochaetota</taxon>
        <taxon>Spirochaetia</taxon>
        <taxon>Winmispirales</taxon>
        <taxon>Winmispiraceae</taxon>
        <taxon>Winmispira</taxon>
    </lineage>
</organism>
<accession>G0GBN4</accession>
<dbReference type="STRING" id="869211.Spith_0837"/>
<dbReference type="HOGENOM" id="CLU_1766873_0_0_12"/>
<name>G0GBN4_WINT7</name>
<keyword evidence="3" id="KW-1185">Reference proteome</keyword>
<gene>
    <name evidence="2" type="ordered locus">Spith_0837</name>
</gene>